<dbReference type="Gene3D" id="3.60.40.10">
    <property type="entry name" value="PPM-type phosphatase domain"/>
    <property type="match status" value="1"/>
</dbReference>
<evidence type="ECO:0000313" key="6">
    <source>
        <dbReference type="Proteomes" id="UP001168537"/>
    </source>
</evidence>
<dbReference type="SUPFAM" id="SSF81606">
    <property type="entry name" value="PP2C-like"/>
    <property type="match status" value="1"/>
</dbReference>
<evidence type="ECO:0000256" key="2">
    <source>
        <dbReference type="SAM" id="MobiDB-lite"/>
    </source>
</evidence>
<dbReference type="InterPro" id="IPR001932">
    <property type="entry name" value="PPM-type_phosphatase-like_dom"/>
</dbReference>
<dbReference type="Pfam" id="PF07228">
    <property type="entry name" value="SpoIIE"/>
    <property type="match status" value="1"/>
</dbReference>
<dbReference type="Proteomes" id="UP001168537">
    <property type="component" value="Unassembled WGS sequence"/>
</dbReference>
<feature type="region of interest" description="Disordered" evidence="2">
    <location>
        <begin position="381"/>
        <end position="400"/>
    </location>
</feature>
<dbReference type="InterPro" id="IPR052016">
    <property type="entry name" value="Bact_Sigma-Reg"/>
</dbReference>
<feature type="domain" description="PAC" evidence="4">
    <location>
        <begin position="81"/>
        <end position="133"/>
    </location>
</feature>
<dbReference type="InterPro" id="IPR000014">
    <property type="entry name" value="PAS"/>
</dbReference>
<dbReference type="Gene3D" id="3.30.450.20">
    <property type="entry name" value="PAS domain"/>
    <property type="match status" value="1"/>
</dbReference>
<feature type="compositionally biased region" description="Acidic residues" evidence="2">
    <location>
        <begin position="387"/>
        <end position="400"/>
    </location>
</feature>
<evidence type="ECO:0000259" key="4">
    <source>
        <dbReference type="PROSITE" id="PS50113"/>
    </source>
</evidence>
<dbReference type="SMART" id="SM00331">
    <property type="entry name" value="PP2C_SIG"/>
    <property type="match status" value="1"/>
</dbReference>
<dbReference type="PROSITE" id="PS50112">
    <property type="entry name" value="PAS"/>
    <property type="match status" value="1"/>
</dbReference>
<dbReference type="PANTHER" id="PTHR43156:SF2">
    <property type="entry name" value="STAGE II SPORULATION PROTEIN E"/>
    <property type="match status" value="1"/>
</dbReference>
<dbReference type="Pfam" id="PF13426">
    <property type="entry name" value="PAS_9"/>
    <property type="match status" value="1"/>
</dbReference>
<reference evidence="5" key="1">
    <citation type="submission" date="2023-06" db="EMBL/GenBank/DDBJ databases">
        <title>Draft genome sequence of Nocardioides sp. SOB72.</title>
        <authorList>
            <person name="Zhang G."/>
        </authorList>
    </citation>
    <scope>NUCLEOTIDE SEQUENCE</scope>
    <source>
        <strain evidence="5">SOB72</strain>
    </source>
</reference>
<evidence type="ECO:0000256" key="1">
    <source>
        <dbReference type="ARBA" id="ARBA00022801"/>
    </source>
</evidence>
<organism evidence="5 6">
    <name type="scientific">Nocardioides abyssi</name>
    <dbReference type="NCBI Taxonomy" id="3058370"/>
    <lineage>
        <taxon>Bacteria</taxon>
        <taxon>Bacillati</taxon>
        <taxon>Actinomycetota</taxon>
        <taxon>Actinomycetes</taxon>
        <taxon>Propionibacteriales</taxon>
        <taxon>Nocardioidaceae</taxon>
        <taxon>Nocardioides</taxon>
    </lineage>
</organism>
<feature type="domain" description="PAS" evidence="3">
    <location>
        <begin position="7"/>
        <end position="60"/>
    </location>
</feature>
<dbReference type="InterPro" id="IPR035965">
    <property type="entry name" value="PAS-like_dom_sf"/>
</dbReference>
<gene>
    <name evidence="5" type="ORF">QWY29_04300</name>
</gene>
<protein>
    <submittedName>
        <fullName evidence="5">SpoIIE family protein phosphatase</fullName>
    </submittedName>
</protein>
<accession>A0ABT8EQZ4</accession>
<proteinExistence type="predicted"/>
<dbReference type="SUPFAM" id="SSF55785">
    <property type="entry name" value="PYP-like sensor domain (PAS domain)"/>
    <property type="match status" value="1"/>
</dbReference>
<evidence type="ECO:0000259" key="3">
    <source>
        <dbReference type="PROSITE" id="PS50112"/>
    </source>
</evidence>
<evidence type="ECO:0000313" key="5">
    <source>
        <dbReference type="EMBL" id="MDN4160564.1"/>
    </source>
</evidence>
<dbReference type="NCBIfam" id="TIGR00229">
    <property type="entry name" value="sensory_box"/>
    <property type="match status" value="1"/>
</dbReference>
<keyword evidence="1" id="KW-0378">Hydrolase</keyword>
<dbReference type="InterPro" id="IPR000700">
    <property type="entry name" value="PAS-assoc_C"/>
</dbReference>
<dbReference type="PANTHER" id="PTHR43156">
    <property type="entry name" value="STAGE II SPORULATION PROTEIN E-RELATED"/>
    <property type="match status" value="1"/>
</dbReference>
<name>A0ABT8EQZ4_9ACTN</name>
<keyword evidence="6" id="KW-1185">Reference proteome</keyword>
<sequence length="400" mass="43200">MTTGQGARDDAERLLDQAPCGFLTTAPDGTVLRVNATFLRWTGRPVEAVVGRRLVDLLTPGGRIFHETHYAPMLRMQGSVHEIAVDLRCGDGSRLSVLLNATLSRDEHGAEREVLVAVFDATERRRYERQLLRAHDEARGAEARAMTLARTLQQTLVPPVPPRVRGLTLAATYRPSGDGSQVGGDFYDVFPTGPDEQVVVLGDVSGKGVDAAVVTSLVRNTVRALAVLHHRPSSLLAELNDIVGTHETERFCTAVVLRMRREPDGAWRVVVAAGGHPPPLLLRPDEPAVEVDVHGPLVGILPDQEYGETELRLAPREVLVLYTDGVTEARRDGELFGEVRLHATLDRVGARDVPGLVAELEEEVVAFQSGVTGDDIAIVAVSPTPDPDPDADLGPDPETG</sequence>
<dbReference type="CDD" id="cd00130">
    <property type="entry name" value="PAS"/>
    <property type="match status" value="1"/>
</dbReference>
<dbReference type="InterPro" id="IPR036457">
    <property type="entry name" value="PPM-type-like_dom_sf"/>
</dbReference>
<dbReference type="EMBL" id="JAUHJR010000001">
    <property type="protein sequence ID" value="MDN4160564.1"/>
    <property type="molecule type" value="Genomic_DNA"/>
</dbReference>
<comment type="caution">
    <text evidence="5">The sequence shown here is derived from an EMBL/GenBank/DDBJ whole genome shotgun (WGS) entry which is preliminary data.</text>
</comment>
<dbReference type="PROSITE" id="PS50113">
    <property type="entry name" value="PAC"/>
    <property type="match status" value="1"/>
</dbReference>
<dbReference type="SMART" id="SM00091">
    <property type="entry name" value="PAS"/>
    <property type="match status" value="1"/>
</dbReference>